<protein>
    <recommendedName>
        <fullName evidence="3">Fibrinogen C-terminal domain-containing protein</fullName>
    </recommendedName>
</protein>
<reference evidence="4 5" key="1">
    <citation type="submission" date="2018-11" db="EMBL/GenBank/DDBJ databases">
        <authorList>
            <person name="Lopez-Roques C."/>
            <person name="Donnadieu C."/>
            <person name="Bouchez O."/>
            <person name="Klopp C."/>
            <person name="Cabau C."/>
            <person name="Zahm M."/>
        </authorList>
    </citation>
    <scope>NUCLEOTIDE SEQUENCE [LARGE SCALE GENOMIC DNA]</scope>
    <source>
        <strain evidence="4">RS831</strain>
        <tissue evidence="4">Whole body</tissue>
    </source>
</reference>
<evidence type="ECO:0000256" key="2">
    <source>
        <dbReference type="SAM" id="SignalP"/>
    </source>
</evidence>
<reference evidence="4 5" key="2">
    <citation type="submission" date="2019-01" db="EMBL/GenBank/DDBJ databases">
        <title>A chromosome length genome reference of the Java medaka (oryzias javanicus).</title>
        <authorList>
            <person name="Herpin A."/>
            <person name="Takehana Y."/>
            <person name="Naruse K."/>
            <person name="Ansai S."/>
            <person name="Kawaguchi M."/>
        </authorList>
    </citation>
    <scope>NUCLEOTIDE SEQUENCE [LARGE SCALE GENOMIC DNA]</scope>
    <source>
        <strain evidence="4">RS831</strain>
        <tissue evidence="4">Whole body</tissue>
    </source>
</reference>
<proteinExistence type="predicted"/>
<dbReference type="InterPro" id="IPR002181">
    <property type="entry name" value="Fibrinogen_a/b/g_C_dom"/>
</dbReference>
<evidence type="ECO:0000313" key="4">
    <source>
        <dbReference type="EMBL" id="RVE59255.1"/>
    </source>
</evidence>
<dbReference type="InterPro" id="IPR036056">
    <property type="entry name" value="Fibrinogen-like_C"/>
</dbReference>
<dbReference type="Gene3D" id="3.90.215.10">
    <property type="entry name" value="Gamma Fibrinogen, chain A, domain 1"/>
    <property type="match status" value="1"/>
</dbReference>
<dbReference type="OrthoDB" id="7735550at2759"/>
<keyword evidence="2" id="KW-0732">Signal</keyword>
<keyword evidence="5" id="KW-1185">Reference proteome</keyword>
<evidence type="ECO:0000259" key="3">
    <source>
        <dbReference type="PROSITE" id="PS51406"/>
    </source>
</evidence>
<dbReference type="Proteomes" id="UP000283210">
    <property type="component" value="Chromosome 19"/>
</dbReference>
<dbReference type="PANTHER" id="PTHR19143">
    <property type="entry name" value="FIBRINOGEN/TENASCIN/ANGIOPOEITIN"/>
    <property type="match status" value="1"/>
</dbReference>
<dbReference type="AlphaFoldDB" id="A0A437C907"/>
<name>A0A437C907_ORYJA</name>
<dbReference type="FunFam" id="3.90.215.10:FF:000001">
    <property type="entry name" value="Tenascin isoform 1"/>
    <property type="match status" value="1"/>
</dbReference>
<feature type="signal peptide" evidence="2">
    <location>
        <begin position="1"/>
        <end position="19"/>
    </location>
</feature>
<dbReference type="InterPro" id="IPR050373">
    <property type="entry name" value="Fibrinogen_C-term_domain"/>
</dbReference>
<feature type="domain" description="Fibrinogen C-terminal" evidence="3">
    <location>
        <begin position="19"/>
        <end position="240"/>
    </location>
</feature>
<dbReference type="SUPFAM" id="SSF56496">
    <property type="entry name" value="Fibrinogen C-terminal domain-like"/>
    <property type="match status" value="1"/>
</dbReference>
<dbReference type="NCBIfam" id="NF040941">
    <property type="entry name" value="GGGWT_bact"/>
    <property type="match status" value="1"/>
</dbReference>
<accession>A0A437C907</accession>
<dbReference type="PROSITE" id="PS51406">
    <property type="entry name" value="FIBRINOGEN_C_2"/>
    <property type="match status" value="1"/>
</dbReference>
<dbReference type="GO" id="GO:0005615">
    <property type="term" value="C:extracellular space"/>
    <property type="evidence" value="ECO:0007669"/>
    <property type="project" value="TreeGrafter"/>
</dbReference>
<organism evidence="4 5">
    <name type="scientific">Oryzias javanicus</name>
    <name type="common">Javanese ricefish</name>
    <name type="synonym">Aplocheilus javanicus</name>
    <dbReference type="NCBI Taxonomy" id="123683"/>
    <lineage>
        <taxon>Eukaryota</taxon>
        <taxon>Metazoa</taxon>
        <taxon>Chordata</taxon>
        <taxon>Craniata</taxon>
        <taxon>Vertebrata</taxon>
        <taxon>Euteleostomi</taxon>
        <taxon>Actinopterygii</taxon>
        <taxon>Neopterygii</taxon>
        <taxon>Teleostei</taxon>
        <taxon>Neoteleostei</taxon>
        <taxon>Acanthomorphata</taxon>
        <taxon>Ovalentaria</taxon>
        <taxon>Atherinomorphae</taxon>
        <taxon>Beloniformes</taxon>
        <taxon>Adrianichthyidae</taxon>
        <taxon>Oryziinae</taxon>
        <taxon>Oryzias</taxon>
    </lineage>
</organism>
<gene>
    <name evidence="4" type="ORF">OJAV_G00186730</name>
</gene>
<keyword evidence="1" id="KW-1015">Disulfide bond</keyword>
<dbReference type="PANTHER" id="PTHR19143:SF225">
    <property type="entry name" value="MICROFIBRIL-ASSOCIATED GLYCOPROTEIN 4"/>
    <property type="match status" value="1"/>
</dbReference>
<sequence>MMKIPSVLLLLLAPMLASCFERFMPEDCMDIHNQDEEIQSGVFTIYPHGCTSALEVYCDMETDGGGWTVFQRRMDGSVNFYRPWSEYKSGFGRASGEYWLGLENIYARTRRGNHELWVDMEDFDGQRAFARYSSFSIDGESDGYTLHVSGFSNGGANDSLAFHDGRKFSTFDNDQDRTGVNCARLYLGAFWYAACLLANPNGLYHWGDDNTIPAVGVHWASWRGHDYSLKSISFMIRPVT</sequence>
<dbReference type="CDD" id="cd00087">
    <property type="entry name" value="FReD"/>
    <property type="match status" value="1"/>
</dbReference>
<dbReference type="EMBL" id="CM012455">
    <property type="protein sequence ID" value="RVE59255.1"/>
    <property type="molecule type" value="Genomic_DNA"/>
</dbReference>
<dbReference type="GO" id="GO:0048251">
    <property type="term" value="P:elastic fiber assembly"/>
    <property type="evidence" value="ECO:0007669"/>
    <property type="project" value="TreeGrafter"/>
</dbReference>
<dbReference type="SMART" id="SM00186">
    <property type="entry name" value="FBG"/>
    <property type="match status" value="1"/>
</dbReference>
<evidence type="ECO:0000256" key="1">
    <source>
        <dbReference type="ARBA" id="ARBA00023157"/>
    </source>
</evidence>
<evidence type="ECO:0000313" key="5">
    <source>
        <dbReference type="Proteomes" id="UP000283210"/>
    </source>
</evidence>
<dbReference type="PROSITE" id="PS51257">
    <property type="entry name" value="PROKAR_LIPOPROTEIN"/>
    <property type="match status" value="1"/>
</dbReference>
<feature type="chain" id="PRO_5018998327" description="Fibrinogen C-terminal domain-containing protein" evidence="2">
    <location>
        <begin position="20"/>
        <end position="240"/>
    </location>
</feature>
<dbReference type="InterPro" id="IPR014716">
    <property type="entry name" value="Fibrinogen_a/b/g_C_1"/>
</dbReference>
<dbReference type="Pfam" id="PF00147">
    <property type="entry name" value="Fibrinogen_C"/>
    <property type="match status" value="1"/>
</dbReference>